<dbReference type="AlphaFoldDB" id="A0A1G4VW63"/>
<evidence type="ECO:0000256" key="4">
    <source>
        <dbReference type="SAM" id="Phobius"/>
    </source>
</evidence>
<dbReference type="Gene3D" id="3.30.70.1230">
    <property type="entry name" value="Nucleotide cyclase"/>
    <property type="match status" value="1"/>
</dbReference>
<dbReference type="PANTHER" id="PTHR45655:SF13">
    <property type="entry name" value="SOLUBLE GUANYLATE CYCLASE GCY-32-RELATED"/>
    <property type="match status" value="1"/>
</dbReference>
<evidence type="ECO:0000313" key="8">
    <source>
        <dbReference type="Proteomes" id="UP000199707"/>
    </source>
</evidence>
<dbReference type="SUPFAM" id="SSF55073">
    <property type="entry name" value="Nucleotide cyclase"/>
    <property type="match status" value="1"/>
</dbReference>
<evidence type="ECO:0000259" key="6">
    <source>
        <dbReference type="PROSITE" id="PS50885"/>
    </source>
</evidence>
<evidence type="ECO:0000259" key="5">
    <source>
        <dbReference type="PROSITE" id="PS50125"/>
    </source>
</evidence>
<dbReference type="PANTHER" id="PTHR45655">
    <property type="entry name" value="GUANYLATE CYCLASE SOLUBLE SUBUNIT BETA-2"/>
    <property type="match status" value="1"/>
</dbReference>
<dbReference type="CDD" id="cd07302">
    <property type="entry name" value="CHD"/>
    <property type="match status" value="1"/>
</dbReference>
<dbReference type="InterPro" id="IPR003660">
    <property type="entry name" value="HAMP_dom"/>
</dbReference>
<evidence type="ECO:0000256" key="1">
    <source>
        <dbReference type="ARBA" id="ARBA00022692"/>
    </source>
</evidence>
<organism evidence="7 8">
    <name type="scientific">Mycolicibacterium fluoranthenivorans</name>
    <dbReference type="NCBI Taxonomy" id="258505"/>
    <lineage>
        <taxon>Bacteria</taxon>
        <taxon>Bacillati</taxon>
        <taxon>Actinomycetota</taxon>
        <taxon>Actinomycetes</taxon>
        <taxon>Mycobacteriales</taxon>
        <taxon>Mycobacteriaceae</taxon>
        <taxon>Mycolicibacterium</taxon>
    </lineage>
</organism>
<protein>
    <submittedName>
        <fullName evidence="7">Adenylate cyclase, class 3</fullName>
    </submittedName>
</protein>
<evidence type="ECO:0000256" key="2">
    <source>
        <dbReference type="ARBA" id="ARBA00022989"/>
    </source>
</evidence>
<dbReference type="CDD" id="cd18774">
    <property type="entry name" value="PDC2_HK_sensor"/>
    <property type="match status" value="1"/>
</dbReference>
<dbReference type="GO" id="GO:0035556">
    <property type="term" value="P:intracellular signal transduction"/>
    <property type="evidence" value="ECO:0007669"/>
    <property type="project" value="InterPro"/>
</dbReference>
<evidence type="ECO:0000256" key="3">
    <source>
        <dbReference type="SAM" id="MobiDB-lite"/>
    </source>
</evidence>
<dbReference type="Pfam" id="PF00211">
    <property type="entry name" value="Guanylate_cyc"/>
    <property type="match status" value="1"/>
</dbReference>
<keyword evidence="2 4" id="KW-1133">Transmembrane helix</keyword>
<dbReference type="GO" id="GO:0009190">
    <property type="term" value="P:cyclic nucleotide biosynthetic process"/>
    <property type="evidence" value="ECO:0007669"/>
    <property type="project" value="InterPro"/>
</dbReference>
<accession>A0A1G4VW63</accession>
<dbReference type="SMART" id="SM00044">
    <property type="entry name" value="CYCc"/>
    <property type="match status" value="1"/>
</dbReference>
<dbReference type="PROSITE" id="PS50885">
    <property type="entry name" value="HAMP"/>
    <property type="match status" value="1"/>
</dbReference>
<gene>
    <name evidence="7" type="ORF">SAMN02799620_01734</name>
</gene>
<dbReference type="EMBL" id="FMUB01000003">
    <property type="protein sequence ID" value="SCX12335.1"/>
    <property type="molecule type" value="Genomic_DNA"/>
</dbReference>
<name>A0A1G4VW63_9MYCO</name>
<dbReference type="SMART" id="SM00304">
    <property type="entry name" value="HAMP"/>
    <property type="match status" value="1"/>
</dbReference>
<dbReference type="GO" id="GO:0004016">
    <property type="term" value="F:adenylate cyclase activity"/>
    <property type="evidence" value="ECO:0007669"/>
    <property type="project" value="UniProtKB-ARBA"/>
</dbReference>
<feature type="domain" description="HAMP" evidence="6">
    <location>
        <begin position="476"/>
        <end position="528"/>
    </location>
</feature>
<feature type="domain" description="Guanylate cyclase" evidence="5">
    <location>
        <begin position="568"/>
        <end position="695"/>
    </location>
</feature>
<keyword evidence="1 4" id="KW-0812">Transmembrane</keyword>
<reference evidence="8" key="1">
    <citation type="submission" date="2016-10" db="EMBL/GenBank/DDBJ databases">
        <authorList>
            <person name="Varghese N."/>
            <person name="Submissions S."/>
        </authorList>
    </citation>
    <scope>NUCLEOTIDE SEQUENCE [LARGE SCALE GENOMIC DNA]</scope>
    <source>
        <strain evidence="8">UNC267MFSha1.1M11</strain>
    </source>
</reference>
<feature type="region of interest" description="Disordered" evidence="3">
    <location>
        <begin position="1"/>
        <end position="30"/>
    </location>
</feature>
<sequence>MPMAEVSEQHAAADRGDNAPGSGTKPPALSRRIDRFQRRRLLANVSIQSKLVVMLVLCTIVAATVVGIIAFQAGRTSLRDSAFTRLTEVRQSQSRALQEQLNDLKNSMIIYARGATTQSALADFTAGFDALENKPLSPAQAQSLTDYYTKTYLTQVQQSSGVKLDADQLIPQDTAQRYLQANYTALRQNDDAAVKMDDAHDGSLWSAANARYQDFFREIVTRFEFEDAMLLDTRGNMVYTAYKDVDLGTNILTGPYSGSKLRAAYEKALASNALDYVGFTDFEIYQPAENEPTAWMVTPVVADGHAVGVLAMQFPASKINRLMTFDKRWTEFGLGDTGEVFLVGPDDLMRSDSRVFLQDPQAYRHDVVEAGTPRDIADRAIQLGGTTLVQPIPPDTTRAAARGESGTQIATDYLGNRALQAYAPVVIPDSDLHWSIVATVNTAEAFARESTFTRTMVMSTVGIIFAVCVASVFLAQLFVRPIRRLEAGAQRISAGDYDVAIPIETRDEIGDLTEAFNEMSRSLTVKEELLVEQRKENARLLALLMPEPIAERYRQGEEIAAEEHQDVTVIFADIVGLDRLQAELTSDRSLALVNEIERQFDAAADSLGIERGRAVRNGYLGSCGLNVPRLDNVRRTVDFAVECQRIIDRFNSETNNNLGLRAGIDTGTVSSGLGGRHSVVFDMWGAAVNVAYQIKSGSSQLGIDVTDRVYQALRETMTFTSVGTVNVDGHDEPIWRLVEPR</sequence>
<dbReference type="GO" id="GO:0016020">
    <property type="term" value="C:membrane"/>
    <property type="evidence" value="ECO:0007669"/>
    <property type="project" value="InterPro"/>
</dbReference>
<feature type="compositionally biased region" description="Basic and acidic residues" evidence="3">
    <location>
        <begin position="7"/>
        <end position="17"/>
    </location>
</feature>
<dbReference type="CDD" id="cd06225">
    <property type="entry name" value="HAMP"/>
    <property type="match status" value="1"/>
</dbReference>
<dbReference type="InterPro" id="IPR001054">
    <property type="entry name" value="A/G_cyclase"/>
</dbReference>
<dbReference type="SUPFAM" id="SSF158472">
    <property type="entry name" value="HAMP domain-like"/>
    <property type="match status" value="1"/>
</dbReference>
<dbReference type="Gene3D" id="6.10.340.10">
    <property type="match status" value="1"/>
</dbReference>
<dbReference type="Pfam" id="PF00672">
    <property type="entry name" value="HAMP"/>
    <property type="match status" value="1"/>
</dbReference>
<dbReference type="Proteomes" id="UP000199707">
    <property type="component" value="Unassembled WGS sequence"/>
</dbReference>
<dbReference type="PROSITE" id="PS50125">
    <property type="entry name" value="GUANYLATE_CYCLASE_2"/>
    <property type="match status" value="1"/>
</dbReference>
<dbReference type="InterPro" id="IPR029787">
    <property type="entry name" value="Nucleotide_cyclase"/>
</dbReference>
<feature type="transmembrane region" description="Helical" evidence="4">
    <location>
        <begin position="41"/>
        <end position="71"/>
    </location>
</feature>
<proteinExistence type="predicted"/>
<keyword evidence="4" id="KW-0472">Membrane</keyword>
<feature type="transmembrane region" description="Helical" evidence="4">
    <location>
        <begin position="456"/>
        <end position="479"/>
    </location>
</feature>
<dbReference type="STRING" id="1502745.SAMN02799620_01734"/>
<evidence type="ECO:0000313" key="7">
    <source>
        <dbReference type="EMBL" id="SCX12335.1"/>
    </source>
</evidence>